<dbReference type="AlphaFoldDB" id="A0A0E9U094"/>
<dbReference type="EMBL" id="GBXM01049273">
    <property type="protein sequence ID" value="JAH59304.1"/>
    <property type="molecule type" value="Transcribed_RNA"/>
</dbReference>
<organism evidence="1">
    <name type="scientific">Anguilla anguilla</name>
    <name type="common">European freshwater eel</name>
    <name type="synonym">Muraena anguilla</name>
    <dbReference type="NCBI Taxonomy" id="7936"/>
    <lineage>
        <taxon>Eukaryota</taxon>
        <taxon>Metazoa</taxon>
        <taxon>Chordata</taxon>
        <taxon>Craniata</taxon>
        <taxon>Vertebrata</taxon>
        <taxon>Euteleostomi</taxon>
        <taxon>Actinopterygii</taxon>
        <taxon>Neopterygii</taxon>
        <taxon>Teleostei</taxon>
        <taxon>Anguilliformes</taxon>
        <taxon>Anguillidae</taxon>
        <taxon>Anguilla</taxon>
    </lineage>
</organism>
<evidence type="ECO:0000313" key="1">
    <source>
        <dbReference type="EMBL" id="JAH59304.1"/>
    </source>
</evidence>
<proteinExistence type="predicted"/>
<reference evidence="1" key="1">
    <citation type="submission" date="2014-11" db="EMBL/GenBank/DDBJ databases">
        <authorList>
            <person name="Amaro Gonzalez C."/>
        </authorList>
    </citation>
    <scope>NUCLEOTIDE SEQUENCE</scope>
</reference>
<sequence>MAKNKTLLISNVCWGVHRKLLTKEHRFIHVAQDISVMQSTYTVEPLIQALRDWWLSGL</sequence>
<accession>A0A0E9U094</accession>
<reference evidence="1" key="2">
    <citation type="journal article" date="2015" name="Fish Shellfish Immunol.">
        <title>Early steps in the European eel (Anguilla anguilla)-Vibrio vulnificus interaction in the gills: Role of the RtxA13 toxin.</title>
        <authorList>
            <person name="Callol A."/>
            <person name="Pajuelo D."/>
            <person name="Ebbesson L."/>
            <person name="Teles M."/>
            <person name="MacKenzie S."/>
            <person name="Amaro C."/>
        </authorList>
    </citation>
    <scope>NUCLEOTIDE SEQUENCE</scope>
</reference>
<protein>
    <submittedName>
        <fullName evidence="1">Uncharacterized protein</fullName>
    </submittedName>
</protein>
<name>A0A0E9U094_ANGAN</name>